<dbReference type="AlphaFoldDB" id="A0A8J9VDS2"/>
<evidence type="ECO:0000256" key="2">
    <source>
        <dbReference type="SAM" id="SignalP"/>
    </source>
</evidence>
<feature type="non-terminal residue" evidence="3">
    <location>
        <position position="182"/>
    </location>
</feature>
<name>A0A8J9VDS2_9NEOP</name>
<evidence type="ECO:0000256" key="1">
    <source>
        <dbReference type="SAM" id="MobiDB-lite"/>
    </source>
</evidence>
<sequence>MTSLKHGVNLSRRACRQHATLMVAVTLLAIVSASPIESTTKQSPSITVDGISTYPGLGFGPMGPVAPLPGEPPGTQLRQKQETTTETTTTAKPKKERTFVIAAVEFHRVETPFLIGVWIFFASLAKIVFESFIREAKLLSEQRSSKCDGRHTDKSLLNGVHDWRVRIIHALLMLSFQTLKLG</sequence>
<accession>A0A8J9VDS2</accession>
<feature type="region of interest" description="Disordered" evidence="1">
    <location>
        <begin position="67"/>
        <end position="91"/>
    </location>
</feature>
<dbReference type="Proteomes" id="UP000838878">
    <property type="component" value="Chromosome 8"/>
</dbReference>
<keyword evidence="4" id="KW-1185">Reference proteome</keyword>
<dbReference type="EMBL" id="OV170228">
    <property type="protein sequence ID" value="CAH0729902.1"/>
    <property type="molecule type" value="Genomic_DNA"/>
</dbReference>
<reference evidence="3" key="1">
    <citation type="submission" date="2021-12" db="EMBL/GenBank/DDBJ databases">
        <authorList>
            <person name="Martin H S."/>
        </authorList>
    </citation>
    <scope>NUCLEOTIDE SEQUENCE</scope>
</reference>
<proteinExistence type="predicted"/>
<evidence type="ECO:0000313" key="3">
    <source>
        <dbReference type="EMBL" id="CAH0729902.1"/>
    </source>
</evidence>
<feature type="compositionally biased region" description="Low complexity" evidence="1">
    <location>
        <begin position="75"/>
        <end position="91"/>
    </location>
</feature>
<evidence type="ECO:0000313" key="4">
    <source>
        <dbReference type="Proteomes" id="UP000838878"/>
    </source>
</evidence>
<keyword evidence="2" id="KW-0732">Signal</keyword>
<gene>
    <name evidence="3" type="ORF">BINO364_LOCUS14949</name>
</gene>
<dbReference type="OrthoDB" id="7310672at2759"/>
<feature type="signal peptide" evidence="2">
    <location>
        <begin position="1"/>
        <end position="33"/>
    </location>
</feature>
<protein>
    <submittedName>
        <fullName evidence="3">Uncharacterized protein</fullName>
    </submittedName>
</protein>
<feature type="chain" id="PRO_5035458768" evidence="2">
    <location>
        <begin position="34"/>
        <end position="182"/>
    </location>
</feature>
<organism evidence="3 4">
    <name type="scientific">Brenthis ino</name>
    <name type="common">lesser marbled fritillary</name>
    <dbReference type="NCBI Taxonomy" id="405034"/>
    <lineage>
        <taxon>Eukaryota</taxon>
        <taxon>Metazoa</taxon>
        <taxon>Ecdysozoa</taxon>
        <taxon>Arthropoda</taxon>
        <taxon>Hexapoda</taxon>
        <taxon>Insecta</taxon>
        <taxon>Pterygota</taxon>
        <taxon>Neoptera</taxon>
        <taxon>Endopterygota</taxon>
        <taxon>Lepidoptera</taxon>
        <taxon>Glossata</taxon>
        <taxon>Ditrysia</taxon>
        <taxon>Papilionoidea</taxon>
        <taxon>Nymphalidae</taxon>
        <taxon>Heliconiinae</taxon>
        <taxon>Argynnini</taxon>
        <taxon>Brenthis</taxon>
    </lineage>
</organism>